<reference evidence="2" key="2">
    <citation type="submission" date="2022-06" db="UniProtKB">
        <authorList>
            <consortium name="EnsemblMetazoa"/>
        </authorList>
    </citation>
    <scope>IDENTIFICATION</scope>
    <source>
        <strain evidence="2">DF5081</strain>
    </source>
</reference>
<dbReference type="AlphaFoldDB" id="A0A8R1ITA1"/>
<evidence type="ECO:0000256" key="1">
    <source>
        <dbReference type="SAM" id="Phobius"/>
    </source>
</evidence>
<feature type="transmembrane region" description="Helical" evidence="1">
    <location>
        <begin position="818"/>
        <end position="845"/>
    </location>
</feature>
<reference evidence="3" key="1">
    <citation type="submission" date="2010-08" db="EMBL/GenBank/DDBJ databases">
        <authorList>
            <consortium name="Caenorhabditis japonica Sequencing Consortium"/>
            <person name="Wilson R.K."/>
        </authorList>
    </citation>
    <scope>NUCLEOTIDE SEQUENCE [LARGE SCALE GENOMIC DNA]</scope>
    <source>
        <strain evidence="3">DF5081</strain>
    </source>
</reference>
<protein>
    <submittedName>
        <fullName evidence="2">Uncharacterized protein</fullName>
    </submittedName>
</protein>
<dbReference type="PANTHER" id="PTHR31424:SF3">
    <property type="entry name" value="RING-TYPE DOMAIN-CONTAINING PROTEIN"/>
    <property type="match status" value="1"/>
</dbReference>
<dbReference type="EnsemblMetazoa" id="CJA41316a.2">
    <property type="protein sequence ID" value="CJA41316a.2"/>
    <property type="gene ID" value="WBGene00217164"/>
</dbReference>
<dbReference type="PANTHER" id="PTHR31424">
    <property type="entry name" value="PROTEIN CBG23806"/>
    <property type="match status" value="1"/>
</dbReference>
<dbReference type="InterPro" id="IPR009689">
    <property type="entry name" value="DUF1280"/>
</dbReference>
<keyword evidence="3" id="KW-1185">Reference proteome</keyword>
<evidence type="ECO:0000313" key="2">
    <source>
        <dbReference type="EnsemblMetazoa" id="CJA41316a.1"/>
    </source>
</evidence>
<proteinExistence type="predicted"/>
<evidence type="ECO:0000313" key="3">
    <source>
        <dbReference type="Proteomes" id="UP000005237"/>
    </source>
</evidence>
<name>A0A8R1ITA1_CAEJA</name>
<dbReference type="EnsemblMetazoa" id="CJA41316a.1">
    <property type="protein sequence ID" value="CJA41316a.1"/>
    <property type="gene ID" value="WBGene00217164"/>
</dbReference>
<organism evidence="2 3">
    <name type="scientific">Caenorhabditis japonica</name>
    <dbReference type="NCBI Taxonomy" id="281687"/>
    <lineage>
        <taxon>Eukaryota</taxon>
        <taxon>Metazoa</taxon>
        <taxon>Ecdysozoa</taxon>
        <taxon>Nematoda</taxon>
        <taxon>Chromadorea</taxon>
        <taxon>Rhabditida</taxon>
        <taxon>Rhabditina</taxon>
        <taxon>Rhabditomorpha</taxon>
        <taxon>Rhabditoidea</taxon>
        <taxon>Rhabditidae</taxon>
        <taxon>Peloderinae</taxon>
        <taxon>Caenorhabditis</taxon>
    </lineage>
</organism>
<keyword evidence="1" id="KW-0472">Membrane</keyword>
<sequence length="852" mass="97358">MVFVTKRKRTARLSLSETRKKLKRKAENSSCEENGCFDKNEVVMDKLEVDVALDSLLMKTEASGSTERISREVSSSPVKWNDEHFGSFGTSTEELETAKTDEAMNATIDYTTEFNPPKIADKSTQADFDCENTTTEFSFFSEEMFLIKEENIRIKQEIKSLETKWKTQRIRYLEVISARNRFRRQLSAKCEKLDKVNTKLNQILAENQKLAKIHKNRHAQSDVAYSVISNTNSKKERSRWVIKFIQEVTKEDNICEFVVDFLGFLEEEEGQTCSFRLSIWQSVVLKTRASISRFQIEQIKQVFVEYMGRDVLPPVKPTCQLSNKISGIDLYQASTVDSNGMSVTIIQCSDVRKLVAWSLEELSAAGQLIFDEYTGDDVVLGIGGDSGGGTTKLCVLFGNVRQPNSTKHILTVAVYDDADTYEKIGEFLQPLIAQLNNLETISFLENGRQTTRNVVSKVVGDFKFISEMLGHKKQSCKYFCSTCFEENKRGENSIGNMDETKKSEYRTTQFYQRDAESGSFGVKMGSGPLLKNVSVKNYLPGMLHLITGVFNKYVFEPLWQHVMEIDNDTDFIIFRDMKRTVKEAEMKIEATKKNAEENEKPEEREVIEIELGMLHQQLCRLNEIVTGCEGTVWKKLEDAWESLGASRKAFFQNYTGNHVKLLLSQKGVDVTRNVLQNTRSPKIEAILESMEQLHTVMHLSRNKLLEDTEIEEFDAAITKFVSFLKCSLPSDSVTVKLHTLVFHSRDVLRDQLTLGRLSEQGIELHNALFNPARRRFVSFRCKRTRYKQVLQELLCNKPAAQSCAAADAAYWRLRRHILFFYVPLFLIHLYALCFGKISVLCGSVGSALEYKS</sequence>
<dbReference type="Pfam" id="PF06918">
    <property type="entry name" value="DUF1280"/>
    <property type="match status" value="1"/>
</dbReference>
<keyword evidence="1" id="KW-1133">Transmembrane helix</keyword>
<dbReference type="Proteomes" id="UP000005237">
    <property type="component" value="Unassembled WGS sequence"/>
</dbReference>
<keyword evidence="1" id="KW-0812">Transmembrane</keyword>
<accession>A0A8R1ITA1</accession>